<protein>
    <recommendedName>
        <fullName evidence="4">Glycine zipper family protein</fullName>
    </recommendedName>
</protein>
<keyword evidence="1" id="KW-0472">Membrane</keyword>
<organism evidence="2 3">
    <name type="scientific">Gaetbulibacter aestuarii</name>
    <dbReference type="NCBI Taxonomy" id="1502358"/>
    <lineage>
        <taxon>Bacteria</taxon>
        <taxon>Pseudomonadati</taxon>
        <taxon>Bacteroidota</taxon>
        <taxon>Flavobacteriia</taxon>
        <taxon>Flavobacteriales</taxon>
        <taxon>Flavobacteriaceae</taxon>
        <taxon>Gaetbulibacter</taxon>
    </lineage>
</organism>
<dbReference type="Proteomes" id="UP001610100">
    <property type="component" value="Unassembled WGS sequence"/>
</dbReference>
<keyword evidence="3" id="KW-1185">Reference proteome</keyword>
<keyword evidence="1" id="KW-1133">Transmembrane helix</keyword>
<evidence type="ECO:0008006" key="4">
    <source>
        <dbReference type="Google" id="ProtNLM"/>
    </source>
</evidence>
<reference evidence="2 3" key="1">
    <citation type="submission" date="2024-02" db="EMBL/GenBank/DDBJ databases">
        <title>A Gaetbulibacter species isolated from tidal flats and genomic insights of their niches.</title>
        <authorList>
            <person name="Ye Y."/>
        </authorList>
    </citation>
    <scope>NUCLEOTIDE SEQUENCE [LARGE SCALE GENOMIC DNA]</scope>
    <source>
        <strain evidence="2 3">KYW382</strain>
    </source>
</reference>
<dbReference type="EMBL" id="JBAWKB010000002">
    <property type="protein sequence ID" value="MFH6771719.1"/>
    <property type="molecule type" value="Genomic_DNA"/>
</dbReference>
<sequence length="169" mass="17829">MKSLFNFSKLAIILSFVLLSIRVHSQPSSKSYKGFLRVYSQTGQMISKGQFVFINDSVLGIKRLKEVSTINKSVIGFVKTKRSGGHNVVIGAAAGGAIGIALGVGTADPDSWFGYSAGEGALGFGILGALGGGLIGGLAGLVKEPMVFMINGNEGNWQTFKNVMVHFKK</sequence>
<gene>
    <name evidence="2" type="ORF">V8G58_07205</name>
</gene>
<evidence type="ECO:0000313" key="3">
    <source>
        <dbReference type="Proteomes" id="UP001610100"/>
    </source>
</evidence>
<evidence type="ECO:0000256" key="1">
    <source>
        <dbReference type="SAM" id="Phobius"/>
    </source>
</evidence>
<accession>A0ABW7MYJ1</accession>
<dbReference type="RefSeq" id="WP_344740887.1">
    <property type="nucleotide sequence ID" value="NZ_BAABAY010000002.1"/>
</dbReference>
<keyword evidence="1" id="KW-0812">Transmembrane</keyword>
<name>A0ABW7MYJ1_9FLAO</name>
<comment type="caution">
    <text evidence="2">The sequence shown here is derived from an EMBL/GenBank/DDBJ whole genome shotgun (WGS) entry which is preliminary data.</text>
</comment>
<evidence type="ECO:0000313" key="2">
    <source>
        <dbReference type="EMBL" id="MFH6771719.1"/>
    </source>
</evidence>
<feature type="transmembrane region" description="Helical" evidence="1">
    <location>
        <begin position="121"/>
        <end position="142"/>
    </location>
</feature>
<proteinExistence type="predicted"/>